<organism evidence="2 3">
    <name type="scientific">Caerostris extrusa</name>
    <name type="common">Bark spider</name>
    <name type="synonym">Caerostris bankana</name>
    <dbReference type="NCBI Taxonomy" id="172846"/>
    <lineage>
        <taxon>Eukaryota</taxon>
        <taxon>Metazoa</taxon>
        <taxon>Ecdysozoa</taxon>
        <taxon>Arthropoda</taxon>
        <taxon>Chelicerata</taxon>
        <taxon>Arachnida</taxon>
        <taxon>Araneae</taxon>
        <taxon>Araneomorphae</taxon>
        <taxon>Entelegynae</taxon>
        <taxon>Araneoidea</taxon>
        <taxon>Araneidae</taxon>
        <taxon>Caerostris</taxon>
    </lineage>
</organism>
<dbReference type="AlphaFoldDB" id="A0AAV4MN25"/>
<dbReference type="Proteomes" id="UP001054945">
    <property type="component" value="Unassembled WGS sequence"/>
</dbReference>
<sequence length="97" mass="10713">MQRFIPFNNDKAHLHRSPYDVSVADETMLYSGELPLFKLPPAKASAPIREILHPLWRAFLSRIPLSSPPRGAEEGPPRATCQVGATPKQTPGKSVEP</sequence>
<name>A0AAV4MN25_CAEEX</name>
<protein>
    <submittedName>
        <fullName evidence="2">Uncharacterized protein</fullName>
    </submittedName>
</protein>
<gene>
    <name evidence="2" type="ORF">CEXT_288351</name>
</gene>
<dbReference type="EMBL" id="BPLR01002445">
    <property type="protein sequence ID" value="GIX73816.1"/>
    <property type="molecule type" value="Genomic_DNA"/>
</dbReference>
<proteinExistence type="predicted"/>
<evidence type="ECO:0000313" key="2">
    <source>
        <dbReference type="EMBL" id="GIX73816.1"/>
    </source>
</evidence>
<accession>A0AAV4MN25</accession>
<feature type="compositionally biased region" description="Polar residues" evidence="1">
    <location>
        <begin position="87"/>
        <end position="97"/>
    </location>
</feature>
<reference evidence="2 3" key="1">
    <citation type="submission" date="2021-06" db="EMBL/GenBank/DDBJ databases">
        <title>Caerostris extrusa draft genome.</title>
        <authorList>
            <person name="Kono N."/>
            <person name="Arakawa K."/>
        </authorList>
    </citation>
    <scope>NUCLEOTIDE SEQUENCE [LARGE SCALE GENOMIC DNA]</scope>
</reference>
<evidence type="ECO:0000313" key="3">
    <source>
        <dbReference type="Proteomes" id="UP001054945"/>
    </source>
</evidence>
<feature type="region of interest" description="Disordered" evidence="1">
    <location>
        <begin position="66"/>
        <end position="97"/>
    </location>
</feature>
<keyword evidence="3" id="KW-1185">Reference proteome</keyword>
<evidence type="ECO:0000256" key="1">
    <source>
        <dbReference type="SAM" id="MobiDB-lite"/>
    </source>
</evidence>
<comment type="caution">
    <text evidence="2">The sequence shown here is derived from an EMBL/GenBank/DDBJ whole genome shotgun (WGS) entry which is preliminary data.</text>
</comment>